<dbReference type="Proteomes" id="UP000268162">
    <property type="component" value="Unassembled WGS sequence"/>
</dbReference>
<sequence>MPKTYLRYEAAGAFGVVASARGNAVFDQTGKLIISPALEKVNVWNAKKGTLEHQWEDPVNKAEVTALCRSPNGTQYAVGYADGAIRIYDLRSGALVVTFNGHRSAVSSLCFDRSGATLVSGARDTHIILWNVLSETGICRMMGHKDEVTVVQFLYSTVGAAKGQATHLISASKDTLVKLWDLDTQHCVHTLVHHRSEVWAMAINPAQTLLVTGSSDKNLRVWKLHCDRLDRVMDVADQALSATVDPVAAGFEHPVFEFYGELARQSTDRVVQLQFDPLGFYLACLPNHRQIEIFRLYNHADIRKKQTRRLKHKRAKAKKTGDTAEPVPDPTDDTIPLDDEIRSYQVLHSTTKILSFDFPSLSPPNQISDIQMAVQTNDNRLQVYQITNPDKVKVDTEGMAPSVQHSIELAGHRREVLAVALSSNDELLASAAQDSLKIWNTSTRTCIRTMECGAALCCEFLPGNKHVVVGTRSGELQLFDISSSTLLESIPAHSKEIRTLAVQPDRRGLATGSADHVVKFWEFELAQTTLDDDEGTSTGLVPNEQVTLAHVRTLEMDQSVLSLRFSADMKFLAVALLDSTIKMFFADSLKYHLSLYGHKLPVTAMDISDDGTLLISGSSDKNIKIWGTDFGDCHKSIFAHQDTVTALRFVPHTHYFFSAGKDRVVKYWDADKFNQIMKLEGHHSEVWALSVSRYGNWVVASGRDRSIRMWERTEEPLFLEEEREREMDELYEANLVQDMERAQVSTDLENSAEGKAQAAETGRATRQTMESLKAGERIIEALELVEGERIAMETYEMMKDKGALAIPMPAKNPILLALGDISPERYLLSTLEKIRSSELEDALLILPFSSVTALFPYFDYWILKGWNTNLVCRMLFFLLQVHHQQITASRTLASRLAAVRQHLRTHLERQRDAMGFNIAGLKFLQEQHISNMTASYFDEAGIDSTLNYGMKKRKFITVAKQ</sequence>
<comment type="similarity">
    <text evidence="5">Belongs to the WD repeat WDR3/UTP12 family.</text>
</comment>
<keyword evidence="3" id="KW-0677">Repeat</keyword>
<dbReference type="SUPFAM" id="SSF50998">
    <property type="entry name" value="Quinoprotein alcohol dehydrogenase-like"/>
    <property type="match status" value="1"/>
</dbReference>
<dbReference type="FunFam" id="2.130.10.10:FF:000178">
    <property type="entry name" value="WD repeat domain 3"/>
    <property type="match status" value="1"/>
</dbReference>
<dbReference type="EMBL" id="ML002836">
    <property type="protein sequence ID" value="RKP35576.1"/>
    <property type="molecule type" value="Genomic_DNA"/>
</dbReference>
<evidence type="ECO:0000313" key="9">
    <source>
        <dbReference type="EMBL" id="RKP35576.1"/>
    </source>
</evidence>
<comment type="subcellular location">
    <subcellularLocation>
        <location evidence="1">Nucleus</location>
        <location evidence="1">Nucleolus</location>
    </subcellularLocation>
</comment>
<evidence type="ECO:0000256" key="6">
    <source>
        <dbReference type="PROSITE-ProRule" id="PRU00221"/>
    </source>
</evidence>
<feature type="repeat" description="WD" evidence="6">
    <location>
        <begin position="637"/>
        <end position="678"/>
    </location>
</feature>
<feature type="domain" description="Small-subunit processome Utp12" evidence="8">
    <location>
        <begin position="823"/>
        <end position="925"/>
    </location>
</feature>
<dbReference type="InterPro" id="IPR001680">
    <property type="entry name" value="WD40_rpt"/>
</dbReference>
<feature type="repeat" description="WD" evidence="6">
    <location>
        <begin position="409"/>
        <end position="449"/>
    </location>
</feature>
<dbReference type="PROSITE" id="PS00678">
    <property type="entry name" value="WD_REPEATS_1"/>
    <property type="match status" value="3"/>
</dbReference>
<dbReference type="Pfam" id="PF25173">
    <property type="entry name" value="Beta-prop_WDR3_1st"/>
    <property type="match status" value="1"/>
</dbReference>
<evidence type="ECO:0000256" key="3">
    <source>
        <dbReference type="ARBA" id="ARBA00022737"/>
    </source>
</evidence>
<keyword evidence="2 6" id="KW-0853">WD repeat</keyword>
<organism evidence="9 10">
    <name type="scientific">Dimargaris cristalligena</name>
    <dbReference type="NCBI Taxonomy" id="215637"/>
    <lineage>
        <taxon>Eukaryota</taxon>
        <taxon>Fungi</taxon>
        <taxon>Fungi incertae sedis</taxon>
        <taxon>Zoopagomycota</taxon>
        <taxon>Kickxellomycotina</taxon>
        <taxon>Dimargaritomycetes</taxon>
        <taxon>Dimargaritales</taxon>
        <taxon>Dimargaritaceae</taxon>
        <taxon>Dimargaris</taxon>
    </lineage>
</organism>
<feature type="region of interest" description="Disordered" evidence="7">
    <location>
        <begin position="307"/>
        <end position="336"/>
    </location>
</feature>
<dbReference type="Pfam" id="PF25172">
    <property type="entry name" value="Beta-prop_WDR3_2nd"/>
    <property type="match status" value="1"/>
</dbReference>
<accession>A0A4P9ZQ32</accession>
<dbReference type="SMART" id="SM00320">
    <property type="entry name" value="WD40"/>
    <property type="match status" value="11"/>
</dbReference>
<dbReference type="GO" id="GO:0032040">
    <property type="term" value="C:small-subunit processome"/>
    <property type="evidence" value="ECO:0007669"/>
    <property type="project" value="TreeGrafter"/>
</dbReference>
<dbReference type="InterPro" id="IPR051570">
    <property type="entry name" value="TBC1_cilium_biogenesis"/>
</dbReference>
<feature type="repeat" description="WD" evidence="6">
    <location>
        <begin position="191"/>
        <end position="224"/>
    </location>
</feature>
<keyword evidence="10" id="KW-1185">Reference proteome</keyword>
<evidence type="ECO:0000313" key="10">
    <source>
        <dbReference type="Proteomes" id="UP000268162"/>
    </source>
</evidence>
<dbReference type="InterPro" id="IPR015943">
    <property type="entry name" value="WD40/YVTN_repeat-like_dom_sf"/>
</dbReference>
<feature type="repeat" description="WD" evidence="6">
    <location>
        <begin position="679"/>
        <end position="711"/>
    </location>
</feature>
<feature type="repeat" description="WD" evidence="6">
    <location>
        <begin position="490"/>
        <end position="531"/>
    </location>
</feature>
<feature type="repeat" description="WD" evidence="6">
    <location>
        <begin position="141"/>
        <end position="190"/>
    </location>
</feature>
<dbReference type="GO" id="GO:0030515">
    <property type="term" value="F:snoRNA binding"/>
    <property type="evidence" value="ECO:0007669"/>
    <property type="project" value="TreeGrafter"/>
</dbReference>
<dbReference type="GO" id="GO:0034388">
    <property type="term" value="C:Pwp2p-containing subcomplex of 90S preribosome"/>
    <property type="evidence" value="ECO:0007669"/>
    <property type="project" value="TreeGrafter"/>
</dbReference>
<keyword evidence="4" id="KW-0539">Nucleus</keyword>
<dbReference type="FunFam" id="2.130.10.10:FF:000157">
    <property type="entry name" value="WD repeat domain 3"/>
    <property type="match status" value="1"/>
</dbReference>
<evidence type="ECO:0000259" key="8">
    <source>
        <dbReference type="Pfam" id="PF04003"/>
    </source>
</evidence>
<protein>
    <submittedName>
        <fullName evidence="9">Quinon protein alcohol dehydrogenase-like superfamily</fullName>
    </submittedName>
</protein>
<evidence type="ECO:0000256" key="4">
    <source>
        <dbReference type="ARBA" id="ARBA00023242"/>
    </source>
</evidence>
<dbReference type="SUPFAM" id="SSF82171">
    <property type="entry name" value="DPP6 N-terminal domain-like"/>
    <property type="match status" value="1"/>
</dbReference>
<dbReference type="PROSITE" id="PS50082">
    <property type="entry name" value="WD_REPEATS_2"/>
    <property type="match status" value="9"/>
</dbReference>
<dbReference type="PROSITE" id="PS50294">
    <property type="entry name" value="WD_REPEATS_REGION"/>
    <property type="match status" value="6"/>
</dbReference>
<proteinExistence type="inferred from homology"/>
<evidence type="ECO:0000256" key="7">
    <source>
        <dbReference type="SAM" id="MobiDB-lite"/>
    </source>
</evidence>
<feature type="repeat" description="WD" evidence="6">
    <location>
        <begin position="595"/>
        <end position="626"/>
    </location>
</feature>
<dbReference type="PANTHER" id="PTHR19853">
    <property type="entry name" value="WD REPEAT CONTAINING PROTEIN 3 WDR3"/>
    <property type="match status" value="1"/>
</dbReference>
<feature type="region of interest" description="Disordered" evidence="7">
    <location>
        <begin position="746"/>
        <end position="767"/>
    </location>
</feature>
<evidence type="ECO:0000256" key="2">
    <source>
        <dbReference type="ARBA" id="ARBA00022574"/>
    </source>
</evidence>
<gene>
    <name evidence="9" type="ORF">BJ085DRAFT_19692</name>
</gene>
<evidence type="ECO:0000256" key="5">
    <source>
        <dbReference type="ARBA" id="ARBA00038229"/>
    </source>
</evidence>
<feature type="repeat" description="WD" evidence="6">
    <location>
        <begin position="99"/>
        <end position="132"/>
    </location>
</feature>
<dbReference type="Pfam" id="PF04003">
    <property type="entry name" value="Utp12"/>
    <property type="match status" value="1"/>
</dbReference>
<dbReference type="AlphaFoldDB" id="A0A4P9ZQ32"/>
<feature type="compositionally biased region" description="Basic residues" evidence="7">
    <location>
        <begin position="307"/>
        <end position="318"/>
    </location>
</feature>
<dbReference type="InterPro" id="IPR019775">
    <property type="entry name" value="WD40_repeat_CS"/>
</dbReference>
<dbReference type="PRINTS" id="PR00320">
    <property type="entry name" value="GPROTEINBRPT"/>
</dbReference>
<dbReference type="Gene3D" id="2.130.10.10">
    <property type="entry name" value="YVTN repeat-like/Quinoprotein amine dehydrogenase"/>
    <property type="match status" value="4"/>
</dbReference>
<evidence type="ECO:0000256" key="1">
    <source>
        <dbReference type="ARBA" id="ARBA00004604"/>
    </source>
</evidence>
<reference evidence="10" key="1">
    <citation type="journal article" date="2018" name="Nat. Microbiol.">
        <title>Leveraging single-cell genomics to expand the fungal tree of life.</title>
        <authorList>
            <person name="Ahrendt S.R."/>
            <person name="Quandt C.A."/>
            <person name="Ciobanu D."/>
            <person name="Clum A."/>
            <person name="Salamov A."/>
            <person name="Andreopoulos B."/>
            <person name="Cheng J.F."/>
            <person name="Woyke T."/>
            <person name="Pelin A."/>
            <person name="Henrissat B."/>
            <person name="Reynolds N.K."/>
            <person name="Benny G.L."/>
            <person name="Smith M.E."/>
            <person name="James T.Y."/>
            <person name="Grigoriev I.V."/>
        </authorList>
    </citation>
    <scope>NUCLEOTIDE SEQUENCE [LARGE SCALE GENOMIC DNA]</scope>
    <source>
        <strain evidence="10">RSA 468</strain>
    </source>
</reference>
<feature type="repeat" description="WD" evidence="6">
    <location>
        <begin position="57"/>
        <end position="98"/>
    </location>
</feature>
<dbReference type="PANTHER" id="PTHR19853:SF0">
    <property type="entry name" value="WD REPEAT-CONTAINING PROTEIN 3"/>
    <property type="match status" value="1"/>
</dbReference>
<dbReference type="InterPro" id="IPR020472">
    <property type="entry name" value="WD40_PAC1"/>
</dbReference>
<dbReference type="InterPro" id="IPR007148">
    <property type="entry name" value="SSU_processome_Utp12"/>
</dbReference>
<dbReference type="InterPro" id="IPR011047">
    <property type="entry name" value="Quinoprotein_ADH-like_sf"/>
</dbReference>
<dbReference type="GO" id="GO:0030490">
    <property type="term" value="P:maturation of SSU-rRNA"/>
    <property type="evidence" value="ECO:0007669"/>
    <property type="project" value="TreeGrafter"/>
</dbReference>
<name>A0A4P9ZQ32_9FUNG</name>
<dbReference type="STRING" id="215637.A0A4P9ZQ32"/>
<dbReference type="CDD" id="cd00200">
    <property type="entry name" value="WD40"/>
    <property type="match status" value="2"/>
</dbReference>